<evidence type="ECO:0000313" key="1">
    <source>
        <dbReference type="EMBL" id="CAB4872645.1"/>
    </source>
</evidence>
<dbReference type="Gene3D" id="3.40.30.10">
    <property type="entry name" value="Glutaredoxin"/>
    <property type="match status" value="1"/>
</dbReference>
<dbReference type="InterPro" id="IPR036249">
    <property type="entry name" value="Thioredoxin-like_sf"/>
</dbReference>
<proteinExistence type="predicted"/>
<accession>A0A6J7DUU7</accession>
<dbReference type="EMBL" id="CAFBLP010000017">
    <property type="protein sequence ID" value="CAB4872645.1"/>
    <property type="molecule type" value="Genomic_DNA"/>
</dbReference>
<dbReference type="SUPFAM" id="SSF52833">
    <property type="entry name" value="Thioredoxin-like"/>
    <property type="match status" value="1"/>
</dbReference>
<gene>
    <name evidence="1" type="ORF">UFOPK3376_00924</name>
</gene>
<sequence length="136" mass="14615">MFNLACVVLDPYTNESSWILKTASRILTGFRGADVRVNFVLTCDADDAKKFLGPLTEEFLVFCDPDRAFVKSLGLAELPAFVFVSMDGNVAASAEGWDGAQWRAVSDRIAAATVWAKQSIPVAGDPVPFKGTPALA</sequence>
<organism evidence="1">
    <name type="scientific">freshwater metagenome</name>
    <dbReference type="NCBI Taxonomy" id="449393"/>
    <lineage>
        <taxon>unclassified sequences</taxon>
        <taxon>metagenomes</taxon>
        <taxon>ecological metagenomes</taxon>
    </lineage>
</organism>
<reference evidence="1" key="1">
    <citation type="submission" date="2020-05" db="EMBL/GenBank/DDBJ databases">
        <authorList>
            <person name="Chiriac C."/>
            <person name="Salcher M."/>
            <person name="Ghai R."/>
            <person name="Kavagutti S V."/>
        </authorList>
    </citation>
    <scope>NUCLEOTIDE SEQUENCE</scope>
</reference>
<name>A0A6J7DUU7_9ZZZZ</name>
<dbReference type="AlphaFoldDB" id="A0A6J7DUU7"/>
<protein>
    <submittedName>
        <fullName evidence="1">Unannotated protein</fullName>
    </submittedName>
</protein>